<dbReference type="PANTHER" id="PTHR34072">
    <property type="entry name" value="ENZYMATIC POLYPROTEIN-RELATED"/>
    <property type="match status" value="1"/>
</dbReference>
<dbReference type="GO" id="GO:0003964">
    <property type="term" value="F:RNA-directed DNA polymerase activity"/>
    <property type="evidence" value="ECO:0007669"/>
    <property type="project" value="UniProtKB-KW"/>
</dbReference>
<keyword evidence="7" id="KW-1133">Transmembrane helix</keyword>
<keyword evidence="7" id="KW-0472">Membrane</keyword>
<gene>
    <name evidence="9" type="ORF">O181_031700</name>
</gene>
<keyword evidence="3" id="KW-0540">Nuclease</keyword>
<keyword evidence="2" id="KW-0548">Nucleotidyltransferase</keyword>
<keyword evidence="10" id="KW-1185">Reference proteome</keyword>
<reference evidence="9" key="1">
    <citation type="submission" date="2021-03" db="EMBL/GenBank/DDBJ databases">
        <title>Draft genome sequence of rust myrtle Austropuccinia psidii MF-1, a brazilian biotype.</title>
        <authorList>
            <person name="Quecine M.C."/>
            <person name="Pachon D.M.R."/>
            <person name="Bonatelli M.L."/>
            <person name="Correr F.H."/>
            <person name="Franceschini L.M."/>
            <person name="Leite T.F."/>
            <person name="Margarido G.R.A."/>
            <person name="Almeida C.A."/>
            <person name="Ferrarezi J.A."/>
            <person name="Labate C.A."/>
        </authorList>
    </citation>
    <scope>NUCLEOTIDE SEQUENCE</scope>
    <source>
        <strain evidence="9">MF-1</strain>
    </source>
</reference>
<dbReference type="GO" id="GO:0004519">
    <property type="term" value="F:endonuclease activity"/>
    <property type="evidence" value="ECO:0007669"/>
    <property type="project" value="UniProtKB-KW"/>
</dbReference>
<evidence type="ECO:0000256" key="7">
    <source>
        <dbReference type="SAM" id="Phobius"/>
    </source>
</evidence>
<evidence type="ECO:0000256" key="4">
    <source>
        <dbReference type="ARBA" id="ARBA00022759"/>
    </source>
</evidence>
<dbReference type="InterPro" id="IPR043502">
    <property type="entry name" value="DNA/RNA_pol_sf"/>
</dbReference>
<evidence type="ECO:0000313" key="10">
    <source>
        <dbReference type="Proteomes" id="UP000765509"/>
    </source>
</evidence>
<evidence type="ECO:0000256" key="2">
    <source>
        <dbReference type="ARBA" id="ARBA00022695"/>
    </source>
</evidence>
<keyword evidence="7" id="KW-0812">Transmembrane</keyword>
<dbReference type="GO" id="GO:0016787">
    <property type="term" value="F:hydrolase activity"/>
    <property type="evidence" value="ECO:0007669"/>
    <property type="project" value="UniProtKB-KW"/>
</dbReference>
<keyword evidence="4" id="KW-0255">Endonuclease</keyword>
<keyword evidence="6" id="KW-0695">RNA-directed DNA polymerase</keyword>
<evidence type="ECO:0000313" key="9">
    <source>
        <dbReference type="EMBL" id="MBW0491985.1"/>
    </source>
</evidence>
<evidence type="ECO:0000256" key="5">
    <source>
        <dbReference type="ARBA" id="ARBA00022801"/>
    </source>
</evidence>
<comment type="caution">
    <text evidence="9">The sequence shown here is derived from an EMBL/GenBank/DDBJ whole genome shotgun (WGS) entry which is preliminary data.</text>
</comment>
<keyword evidence="1" id="KW-0808">Transferase</keyword>
<evidence type="ECO:0000256" key="3">
    <source>
        <dbReference type="ARBA" id="ARBA00022722"/>
    </source>
</evidence>
<dbReference type="PANTHER" id="PTHR34072:SF52">
    <property type="entry name" value="RIBONUCLEASE H"/>
    <property type="match status" value="1"/>
</dbReference>
<evidence type="ECO:0000256" key="1">
    <source>
        <dbReference type="ARBA" id="ARBA00022679"/>
    </source>
</evidence>
<sequence length="164" mass="18853">MAAMSIWLCHLGSPMLLPLFKTVSMISFMLFLIFFSDSGTHPIAFDSCKLIPAELNYEIHEKEHLGLVWALKRWGALCLSLSSPFEVLTDHSSLQNFMSSKVLTSRQAFWAEFLSEFHFSITCRPGRLATLPDALSRRDDFYPERGEHFISKNTMNFQQLLKQD</sequence>
<evidence type="ECO:0000259" key="8">
    <source>
        <dbReference type="Pfam" id="PF17917"/>
    </source>
</evidence>
<evidence type="ECO:0000256" key="6">
    <source>
        <dbReference type="ARBA" id="ARBA00022918"/>
    </source>
</evidence>
<accession>A0A9Q3CYE1</accession>
<dbReference type="OrthoDB" id="1750432at2759"/>
<dbReference type="Proteomes" id="UP000765509">
    <property type="component" value="Unassembled WGS sequence"/>
</dbReference>
<dbReference type="EMBL" id="AVOT02011360">
    <property type="protein sequence ID" value="MBW0491985.1"/>
    <property type="molecule type" value="Genomic_DNA"/>
</dbReference>
<protein>
    <recommendedName>
        <fullName evidence="8">Reverse transcriptase RNase H-like domain-containing protein</fullName>
    </recommendedName>
</protein>
<dbReference type="InterPro" id="IPR041373">
    <property type="entry name" value="RT_RNaseH"/>
</dbReference>
<feature type="transmembrane region" description="Helical" evidence="7">
    <location>
        <begin position="15"/>
        <end position="35"/>
    </location>
</feature>
<name>A0A9Q3CYE1_9BASI</name>
<dbReference type="CDD" id="cd09274">
    <property type="entry name" value="RNase_HI_RT_Ty3"/>
    <property type="match status" value="1"/>
</dbReference>
<proteinExistence type="predicted"/>
<keyword evidence="5" id="KW-0378">Hydrolase</keyword>
<dbReference type="AlphaFoldDB" id="A0A9Q3CYE1"/>
<organism evidence="9 10">
    <name type="scientific">Austropuccinia psidii MF-1</name>
    <dbReference type="NCBI Taxonomy" id="1389203"/>
    <lineage>
        <taxon>Eukaryota</taxon>
        <taxon>Fungi</taxon>
        <taxon>Dikarya</taxon>
        <taxon>Basidiomycota</taxon>
        <taxon>Pucciniomycotina</taxon>
        <taxon>Pucciniomycetes</taxon>
        <taxon>Pucciniales</taxon>
        <taxon>Sphaerophragmiaceae</taxon>
        <taxon>Austropuccinia</taxon>
    </lineage>
</organism>
<dbReference type="SUPFAM" id="SSF56672">
    <property type="entry name" value="DNA/RNA polymerases"/>
    <property type="match status" value="1"/>
</dbReference>
<dbReference type="Pfam" id="PF17917">
    <property type="entry name" value="RT_RNaseH"/>
    <property type="match status" value="1"/>
</dbReference>
<feature type="domain" description="Reverse transcriptase RNase H-like" evidence="8">
    <location>
        <begin position="38"/>
        <end position="117"/>
    </location>
</feature>